<reference evidence="2 3" key="1">
    <citation type="submission" date="2005-09" db="EMBL/GenBank/DDBJ databases">
        <authorList>
            <person name="Mural R.J."/>
            <person name="Li P.W."/>
            <person name="Adams M.D."/>
            <person name="Amanatides P.G."/>
            <person name="Baden-Tillson H."/>
            <person name="Barnstead M."/>
            <person name="Chin S.H."/>
            <person name="Dew I."/>
            <person name="Evans C.A."/>
            <person name="Ferriera S."/>
            <person name="Flanigan M."/>
            <person name="Fosler C."/>
            <person name="Glodek A."/>
            <person name="Gu Z."/>
            <person name="Holt R.A."/>
            <person name="Jennings D."/>
            <person name="Kraft C.L."/>
            <person name="Lu F."/>
            <person name="Nguyen T."/>
            <person name="Nusskern D.R."/>
            <person name="Pfannkoch C.M."/>
            <person name="Sitter C."/>
            <person name="Sutton G.G."/>
            <person name="Venter J.C."/>
            <person name="Wang Z."/>
            <person name="Woodage T."/>
            <person name="Zheng X.H."/>
            <person name="Zhong F."/>
        </authorList>
    </citation>
    <scope>NUCLEOTIDE SEQUENCE [LARGE SCALE GENOMIC DNA]</scope>
    <source>
        <strain>BN</strain>
        <strain evidence="3">Sprague-Dawley</strain>
    </source>
</reference>
<sequence>MAGSKTRKLLSFLPAPLSPPRPSAVPETLEIRMQTNLPQETPGLGSSHVVCCCFCR</sequence>
<dbReference type="EMBL" id="CH474005">
    <property type="protein sequence ID" value="EDL96624.1"/>
    <property type="molecule type" value="Genomic_DNA"/>
</dbReference>
<dbReference type="AlphaFoldDB" id="A6JWY5"/>
<dbReference type="Proteomes" id="UP000234681">
    <property type="component" value="Chromosome 3"/>
</dbReference>
<evidence type="ECO:0000313" key="3">
    <source>
        <dbReference type="Proteomes" id="UP000234681"/>
    </source>
</evidence>
<gene>
    <name evidence="2" type="ORF">rCG_32411</name>
</gene>
<accession>A6JWY5</accession>
<protein>
    <submittedName>
        <fullName evidence="2">RCG32411</fullName>
    </submittedName>
</protein>
<organism evidence="2 3">
    <name type="scientific">Rattus norvegicus</name>
    <name type="common">Rat</name>
    <dbReference type="NCBI Taxonomy" id="10116"/>
    <lineage>
        <taxon>Eukaryota</taxon>
        <taxon>Metazoa</taxon>
        <taxon>Chordata</taxon>
        <taxon>Craniata</taxon>
        <taxon>Vertebrata</taxon>
        <taxon>Euteleostomi</taxon>
        <taxon>Mammalia</taxon>
        <taxon>Eutheria</taxon>
        <taxon>Euarchontoglires</taxon>
        <taxon>Glires</taxon>
        <taxon>Rodentia</taxon>
        <taxon>Myomorpha</taxon>
        <taxon>Muroidea</taxon>
        <taxon>Muridae</taxon>
        <taxon>Murinae</taxon>
        <taxon>Rattus</taxon>
    </lineage>
</organism>
<name>A6JWY5_RAT</name>
<evidence type="ECO:0000256" key="1">
    <source>
        <dbReference type="SAM" id="MobiDB-lite"/>
    </source>
</evidence>
<feature type="region of interest" description="Disordered" evidence="1">
    <location>
        <begin position="1"/>
        <end position="24"/>
    </location>
</feature>
<proteinExistence type="predicted"/>
<evidence type="ECO:0000313" key="2">
    <source>
        <dbReference type="EMBL" id="EDL96624.1"/>
    </source>
</evidence>